<protein>
    <submittedName>
        <fullName evidence="3">DUF4954 family protein</fullName>
    </submittedName>
</protein>
<comment type="caution">
    <text evidence="3">The sequence shown here is derived from an EMBL/GenBank/DDBJ whole genome shotgun (WGS) entry which is preliminary data.</text>
</comment>
<feature type="domain" description="DUF6819" evidence="2">
    <location>
        <begin position="490"/>
        <end position="657"/>
    </location>
</feature>
<accession>A0A940DJL9</accession>
<dbReference type="EMBL" id="JADIMV010000053">
    <property type="protein sequence ID" value="MBO8439616.1"/>
    <property type="molecule type" value="Genomic_DNA"/>
</dbReference>
<evidence type="ECO:0000313" key="4">
    <source>
        <dbReference type="Proteomes" id="UP000712007"/>
    </source>
</evidence>
<name>A0A940DJL9_9BACT</name>
<dbReference type="InterPro" id="IPR049208">
    <property type="entry name" value="DUF6819"/>
</dbReference>
<gene>
    <name evidence="3" type="ORF">IAC51_03090</name>
</gene>
<evidence type="ECO:0000313" key="3">
    <source>
        <dbReference type="EMBL" id="MBO8439616.1"/>
    </source>
</evidence>
<sequence length="661" mass="73958">MQQYRNLTQQERAALEARHCTAENWDNVLVAEDFTPEYVSDVKFSGRVKIGSQHREFDQPGGFKVHSGIYSARLFNCTIGNDVYIDRVHNYIANYTIGDNAFIENTNLIVTDGETTFGNGVSISVMNEGGGREIPIFDGLSAHLAYILALYRHDRELIAAIQGMIDEYVQSRRATVGVIGNGVRIINCGTIKNVYIGDCATLMGVSKLRNGSINSNSHAPVHLGSGVKCTDFILSSGVDITDSTLVSNCFIGQGTVMGKHYSALDSLFFANCQGFHGEATAIFAGPYTVSHHKSSLLIAGMFSFLNAGSGSNQSNHMYKLGPIHQGIAERGSKTTSDSYLLWPARIGAFTLVMGRHTKHSDTSDLPFSYLIENATESYLVPAVNLRSVGTIRDAQKWPKRDNRKDPVHLDQINFNLLSPYTIQKMMRGVDVLRRLSQLAGGNNEVYSYQNCKIRNSSLQKGIDLYNMAITKFLGNSLISRLDKDELQTLDDMHRLLRPTTPCGSGEWVDLSGLIAPQGEVDRLIADIKQGNITLSGIQERFVEMHSNYYEYEWTWAYDKLMKIWDKPLEEVDRDDVKRMVCEWKDAVVTLDRMLYNDAKKEFDLNAKTGFGVDGDESVKSRDFESVRGRFDSNPFVCEVLNHIDRKTKLGDAMIGRLDRMR</sequence>
<dbReference type="Pfam" id="PF20683">
    <property type="entry name" value="DUF6819"/>
    <property type="match status" value="1"/>
</dbReference>
<dbReference type="InterPro" id="IPR032533">
    <property type="entry name" value="DUF4954"/>
</dbReference>
<evidence type="ECO:0000259" key="2">
    <source>
        <dbReference type="Pfam" id="PF20683"/>
    </source>
</evidence>
<dbReference type="Pfam" id="PF16314">
    <property type="entry name" value="DUF4954"/>
    <property type="match status" value="1"/>
</dbReference>
<dbReference type="SUPFAM" id="SSF51161">
    <property type="entry name" value="Trimeric LpxA-like enzymes"/>
    <property type="match status" value="1"/>
</dbReference>
<feature type="domain" description="DUF4954" evidence="1">
    <location>
        <begin position="4"/>
        <end position="435"/>
    </location>
</feature>
<dbReference type="AlphaFoldDB" id="A0A940DJL9"/>
<dbReference type="InterPro" id="IPR011004">
    <property type="entry name" value="Trimer_LpxA-like_sf"/>
</dbReference>
<evidence type="ECO:0000259" key="1">
    <source>
        <dbReference type="Pfam" id="PF16314"/>
    </source>
</evidence>
<dbReference type="Proteomes" id="UP000712007">
    <property type="component" value="Unassembled WGS sequence"/>
</dbReference>
<proteinExistence type="predicted"/>
<organism evidence="3 4">
    <name type="scientific">Candidatus Aphodosoma intestinipullorum</name>
    <dbReference type="NCBI Taxonomy" id="2840674"/>
    <lineage>
        <taxon>Bacteria</taxon>
        <taxon>Pseudomonadati</taxon>
        <taxon>Bacteroidota</taxon>
        <taxon>Bacteroidia</taxon>
        <taxon>Bacteroidales</taxon>
        <taxon>Candidatus Aphodosoma</taxon>
    </lineage>
</organism>
<reference evidence="3" key="2">
    <citation type="journal article" date="2021" name="PeerJ">
        <title>Extensive microbial diversity within the chicken gut microbiome revealed by metagenomics and culture.</title>
        <authorList>
            <person name="Gilroy R."/>
            <person name="Ravi A."/>
            <person name="Getino M."/>
            <person name="Pursley I."/>
            <person name="Horton D.L."/>
            <person name="Alikhan N.F."/>
            <person name="Baker D."/>
            <person name="Gharbi K."/>
            <person name="Hall N."/>
            <person name="Watson M."/>
            <person name="Adriaenssens E.M."/>
            <person name="Foster-Nyarko E."/>
            <person name="Jarju S."/>
            <person name="Secka A."/>
            <person name="Antonio M."/>
            <person name="Oren A."/>
            <person name="Chaudhuri R.R."/>
            <person name="La Ragione R."/>
            <person name="Hildebrand F."/>
            <person name="Pallen M.J."/>
        </authorList>
    </citation>
    <scope>NUCLEOTIDE SEQUENCE</scope>
    <source>
        <strain evidence="3">3924</strain>
    </source>
</reference>
<reference evidence="3" key="1">
    <citation type="submission" date="2020-10" db="EMBL/GenBank/DDBJ databases">
        <authorList>
            <person name="Gilroy R."/>
        </authorList>
    </citation>
    <scope>NUCLEOTIDE SEQUENCE</scope>
    <source>
        <strain evidence="3">3924</strain>
    </source>
</reference>